<organism evidence="2 3">
    <name type="scientific">Brevibacterium metallidurans</name>
    <dbReference type="NCBI Taxonomy" id="1482676"/>
    <lineage>
        <taxon>Bacteria</taxon>
        <taxon>Bacillati</taxon>
        <taxon>Actinomycetota</taxon>
        <taxon>Actinomycetes</taxon>
        <taxon>Micrococcales</taxon>
        <taxon>Brevibacteriaceae</taxon>
        <taxon>Brevibacterium</taxon>
    </lineage>
</organism>
<comment type="caution">
    <text evidence="2">The sequence shown here is derived from an EMBL/GenBank/DDBJ whole genome shotgun (WGS) entry which is preliminary data.</text>
</comment>
<keyword evidence="3" id="KW-1185">Reference proteome</keyword>
<feature type="compositionally biased region" description="Acidic residues" evidence="1">
    <location>
        <begin position="26"/>
        <end position="40"/>
    </location>
</feature>
<dbReference type="EMBL" id="BAAAAF010000016">
    <property type="protein sequence ID" value="GAA0037132.1"/>
    <property type="molecule type" value="Genomic_DNA"/>
</dbReference>
<name>A0ABN0SSA2_9MICO</name>
<sequence>MDIGEVLSAGGELLGWWFETFKSSEETLETEDGADSEDGTEPNGPEPDGPDDQGGPEAE</sequence>
<evidence type="ECO:0000313" key="3">
    <source>
        <dbReference type="Proteomes" id="UP001498238"/>
    </source>
</evidence>
<dbReference type="RefSeq" id="WP_339393772.1">
    <property type="nucleotide sequence ID" value="NZ_BAAAAF010000016.1"/>
</dbReference>
<protein>
    <submittedName>
        <fullName evidence="2">Uncharacterized protein</fullName>
    </submittedName>
</protein>
<reference evidence="2 3" key="1">
    <citation type="submission" date="2024-01" db="EMBL/GenBank/DDBJ databases">
        <title>Characterization of antibiotic resistant novel bacterial strains and their environmental applications.</title>
        <authorList>
            <person name="Manzoor S."/>
            <person name="Abbas S."/>
            <person name="Arshad M."/>
            <person name="Ahmed I."/>
        </authorList>
    </citation>
    <scope>NUCLEOTIDE SEQUENCE [LARGE SCALE GENOMIC DNA]</scope>
    <source>
        <strain evidence="2 3">NCCP-602</strain>
    </source>
</reference>
<proteinExistence type="predicted"/>
<accession>A0ABN0SSA2</accession>
<evidence type="ECO:0000256" key="1">
    <source>
        <dbReference type="SAM" id="MobiDB-lite"/>
    </source>
</evidence>
<gene>
    <name evidence="2" type="ORF">NCCP602_30940</name>
</gene>
<feature type="region of interest" description="Disordered" evidence="1">
    <location>
        <begin position="25"/>
        <end position="59"/>
    </location>
</feature>
<evidence type="ECO:0000313" key="2">
    <source>
        <dbReference type="EMBL" id="GAA0037132.1"/>
    </source>
</evidence>
<dbReference type="Proteomes" id="UP001498238">
    <property type="component" value="Unassembled WGS sequence"/>
</dbReference>